<feature type="region of interest" description="Disordered" evidence="6">
    <location>
        <begin position="934"/>
        <end position="1086"/>
    </location>
</feature>
<feature type="region of interest" description="Disordered" evidence="6">
    <location>
        <begin position="672"/>
        <end position="900"/>
    </location>
</feature>
<dbReference type="InterPro" id="IPR003347">
    <property type="entry name" value="JmjC_dom"/>
</dbReference>
<evidence type="ECO:0000256" key="4">
    <source>
        <dbReference type="ARBA" id="ARBA00023015"/>
    </source>
</evidence>
<proteinExistence type="predicted"/>
<keyword evidence="1" id="KW-0479">Metal-binding</keyword>
<feature type="compositionally biased region" description="Polar residues" evidence="6">
    <location>
        <begin position="995"/>
        <end position="1006"/>
    </location>
</feature>
<keyword evidence="5" id="KW-0804">Transcription</keyword>
<feature type="compositionally biased region" description="Polar residues" evidence="6">
    <location>
        <begin position="706"/>
        <end position="719"/>
    </location>
</feature>
<keyword evidence="3" id="KW-0408">Iron</keyword>
<feature type="domain" description="JmjC" evidence="7">
    <location>
        <begin position="207"/>
        <end position="377"/>
    </location>
</feature>
<dbReference type="SMART" id="SM00558">
    <property type="entry name" value="JmjC"/>
    <property type="match status" value="1"/>
</dbReference>
<evidence type="ECO:0000256" key="6">
    <source>
        <dbReference type="SAM" id="MobiDB-lite"/>
    </source>
</evidence>
<evidence type="ECO:0000256" key="5">
    <source>
        <dbReference type="ARBA" id="ARBA00023163"/>
    </source>
</evidence>
<organism evidence="8 9">
    <name type="scientific">Mesorhabditis spiculigera</name>
    <dbReference type="NCBI Taxonomy" id="96644"/>
    <lineage>
        <taxon>Eukaryota</taxon>
        <taxon>Metazoa</taxon>
        <taxon>Ecdysozoa</taxon>
        <taxon>Nematoda</taxon>
        <taxon>Chromadorea</taxon>
        <taxon>Rhabditida</taxon>
        <taxon>Rhabditina</taxon>
        <taxon>Rhabditomorpha</taxon>
        <taxon>Rhabditoidea</taxon>
        <taxon>Rhabditidae</taxon>
        <taxon>Mesorhabditinae</taxon>
        <taxon>Mesorhabditis</taxon>
    </lineage>
</organism>
<feature type="non-terminal residue" evidence="8">
    <location>
        <position position="1"/>
    </location>
</feature>
<dbReference type="SUPFAM" id="SSF51197">
    <property type="entry name" value="Clavaminate synthase-like"/>
    <property type="match status" value="1"/>
</dbReference>
<keyword evidence="4" id="KW-0805">Transcription regulation</keyword>
<feature type="compositionally biased region" description="Basic and acidic residues" evidence="6">
    <location>
        <begin position="811"/>
        <end position="858"/>
    </location>
</feature>
<feature type="compositionally biased region" description="Basic residues" evidence="6">
    <location>
        <begin position="1"/>
        <end position="10"/>
    </location>
</feature>
<accession>A0AA36DGS6</accession>
<evidence type="ECO:0000256" key="1">
    <source>
        <dbReference type="ARBA" id="ARBA00022723"/>
    </source>
</evidence>
<dbReference type="Gene3D" id="2.60.120.650">
    <property type="entry name" value="Cupin"/>
    <property type="match status" value="1"/>
</dbReference>
<keyword evidence="2" id="KW-0560">Oxidoreductase</keyword>
<sequence>MPPKRKRPPPKPRPPPGGSQVADPGLEEEKEEEAPPPPPKKPAARQKKAPAKRRSGGKKRRDSSEDEVDADDYVDWAINFMEEDTVPPIDRYNLPGLLVDPRFDPSNAPGLFKIMEAAELTMEYYNEFGIGRPLLFTCPPSELGMTVPDKSLTVQMVADMVGRNRAIDIIRVKDQESEVWSLGKFADYYDLPEDEKDQVYNVLSLEFQLTPLYDLVKSPELVRQIDWTDKYWPDKLRGQSVSFDKKGLYRTHHSFPKIGYYCLMSPNKSYTDFHIDFGGTSVWYHVLKGEKIFFIVEPTEHNITLYEEYLKNQSQSGFFGEAVDKCVRVTVKEGNTLIIPAGWIHSVYTPANSLVFGGNFLHTMNASMQVRVILGESRVRLANRYRFPYIEEVFFYFMADLVEKATGRRYARPIRRPALNYDFTGKKWLEKKGHLIPIKEGNYPEVVISQDEDSQADDSSTVRRIAMHSDSSAAANNVLEESHFGMEEESPDDPDESPDPLVYYDPVDEAPVLEPSLPAIHQLPIDESSDGKIVFKDEFVRTITPKALSELTVLWEYMCNKGRVTVPLGVTRPASLLNCFGKVLEHRRDTCSTYVPQCQIPCNTSRLRSNARQARKRLAEKIESRRSSTASPVPSADYVLPDELRIPGPSTIIPGADGTTVIVPMKVDDDVKAEQEEEEEDNVKTPEDVPKFEEKVEEEPVATESVAPSTSFEENITVDTEQKKIKKEDTSEATPAPFAPLSPPIGRIPLLSKQRGSKDEKDSSKTSGSKDSKEAPKETKSPTVTSHPETSSGKAEDEERKKGWRKPPPRRQKEEPVEAVEETIKKEEVKDDTNKAKVHPGESDVDRRKRLFREEELKKMKKNRPSISFDDALRGTGGSSKSKTKPKKDDKPKFVDGMPVLASKELQEQRNEYNMFRPLDAITALGHTPLESAYRKSKSAKVPLIKPQLNQNKYLAHGKENRSGSRESTAWPGLAPLEITASSSQEPGTSSQSPISSTPRRLSVSSPAADPRTERRRSTGSQNSPLTRPMTPRSEEATPIGNDRRPSFMPPSRPLISPIDTPQAPKPERPAAVKNRKATNSQSIDNSVAQADERIAQMAAALVQLEAITREMAKFDEIDV</sequence>
<feature type="compositionally biased region" description="Acidic residues" evidence="6">
    <location>
        <begin position="25"/>
        <end position="34"/>
    </location>
</feature>
<dbReference type="InterPro" id="IPR050690">
    <property type="entry name" value="JHDM1_Histone_Demethylase"/>
</dbReference>
<keyword evidence="9" id="KW-1185">Reference proteome</keyword>
<feature type="compositionally biased region" description="Basic and acidic residues" evidence="6">
    <location>
        <begin position="682"/>
        <end position="694"/>
    </location>
</feature>
<name>A0AA36DGS6_9BILA</name>
<feature type="compositionally biased region" description="Polar residues" evidence="6">
    <location>
        <begin position="781"/>
        <end position="793"/>
    </location>
</feature>
<dbReference type="Pfam" id="PF02373">
    <property type="entry name" value="JmjC"/>
    <property type="match status" value="1"/>
</dbReference>
<feature type="compositionally biased region" description="Basic and acidic residues" evidence="6">
    <location>
        <begin position="720"/>
        <end position="730"/>
    </location>
</feature>
<feature type="region of interest" description="Disordered" evidence="6">
    <location>
        <begin position="1"/>
        <end position="68"/>
    </location>
</feature>
<gene>
    <name evidence="8" type="ORF">MSPICULIGERA_LOCUS23909</name>
</gene>
<evidence type="ECO:0000256" key="3">
    <source>
        <dbReference type="ARBA" id="ARBA00023004"/>
    </source>
</evidence>
<protein>
    <recommendedName>
        <fullName evidence="7">JmjC domain-containing protein</fullName>
    </recommendedName>
</protein>
<comment type="caution">
    <text evidence="8">The sequence shown here is derived from an EMBL/GenBank/DDBJ whole genome shotgun (WGS) entry which is preliminary data.</text>
</comment>
<dbReference type="GO" id="GO:0016491">
    <property type="term" value="F:oxidoreductase activity"/>
    <property type="evidence" value="ECO:0007669"/>
    <property type="project" value="UniProtKB-KW"/>
</dbReference>
<dbReference type="GO" id="GO:0046872">
    <property type="term" value="F:metal ion binding"/>
    <property type="evidence" value="ECO:0007669"/>
    <property type="project" value="UniProtKB-KW"/>
</dbReference>
<feature type="compositionally biased region" description="Basic and acidic residues" evidence="6">
    <location>
        <begin position="756"/>
        <end position="780"/>
    </location>
</feature>
<dbReference type="PROSITE" id="PS51184">
    <property type="entry name" value="JMJC"/>
    <property type="match status" value="1"/>
</dbReference>
<reference evidence="8" key="1">
    <citation type="submission" date="2023-06" db="EMBL/GenBank/DDBJ databases">
        <authorList>
            <person name="Delattre M."/>
        </authorList>
    </citation>
    <scope>NUCLEOTIDE SEQUENCE</scope>
    <source>
        <strain evidence="8">AF72</strain>
    </source>
</reference>
<evidence type="ECO:0000259" key="7">
    <source>
        <dbReference type="PROSITE" id="PS51184"/>
    </source>
</evidence>
<dbReference type="AlphaFoldDB" id="A0AA36DGS6"/>
<feature type="compositionally biased region" description="Low complexity" evidence="6">
    <location>
        <begin position="982"/>
        <end position="994"/>
    </location>
</feature>
<evidence type="ECO:0000256" key="2">
    <source>
        <dbReference type="ARBA" id="ARBA00023002"/>
    </source>
</evidence>
<dbReference type="Proteomes" id="UP001177023">
    <property type="component" value="Unassembled WGS sequence"/>
</dbReference>
<dbReference type="EMBL" id="CATQJA010002706">
    <property type="protein sequence ID" value="CAJ0585899.1"/>
    <property type="molecule type" value="Genomic_DNA"/>
</dbReference>
<dbReference type="PANTHER" id="PTHR23123">
    <property type="entry name" value="PHD/F-BOX CONTAINING PROTEIN"/>
    <property type="match status" value="1"/>
</dbReference>
<evidence type="ECO:0000313" key="9">
    <source>
        <dbReference type="Proteomes" id="UP001177023"/>
    </source>
</evidence>
<evidence type="ECO:0000313" key="8">
    <source>
        <dbReference type="EMBL" id="CAJ0585899.1"/>
    </source>
</evidence>
<feature type="compositionally biased region" description="Basic residues" evidence="6">
    <location>
        <begin position="42"/>
        <end position="61"/>
    </location>
</feature>